<proteinExistence type="predicted"/>
<feature type="chain" id="PRO_5047289446" evidence="1">
    <location>
        <begin position="23"/>
        <end position="135"/>
    </location>
</feature>
<evidence type="ECO:0000313" key="3">
    <source>
        <dbReference type="Proteomes" id="UP000605676"/>
    </source>
</evidence>
<evidence type="ECO:0000256" key="1">
    <source>
        <dbReference type="SAM" id="SignalP"/>
    </source>
</evidence>
<comment type="caution">
    <text evidence="2">The sequence shown here is derived from an EMBL/GenBank/DDBJ whole genome shotgun (WGS) entry which is preliminary data.</text>
</comment>
<organism evidence="2 3">
    <name type="scientific">Carboxylicivirga marina</name>
    <dbReference type="NCBI Taxonomy" id="2800988"/>
    <lineage>
        <taxon>Bacteria</taxon>
        <taxon>Pseudomonadati</taxon>
        <taxon>Bacteroidota</taxon>
        <taxon>Bacteroidia</taxon>
        <taxon>Marinilabiliales</taxon>
        <taxon>Marinilabiliaceae</taxon>
        <taxon>Carboxylicivirga</taxon>
    </lineage>
</organism>
<evidence type="ECO:0000313" key="2">
    <source>
        <dbReference type="EMBL" id="MBK3518439.1"/>
    </source>
</evidence>
<gene>
    <name evidence="2" type="ORF">JIV24_13935</name>
</gene>
<reference evidence="2 3" key="1">
    <citation type="submission" date="2021-01" db="EMBL/GenBank/DDBJ databases">
        <title>Carboxyliciviraga sp.nov., isolated from coastal sediments.</title>
        <authorList>
            <person name="Lu D."/>
            <person name="Zhang T."/>
        </authorList>
    </citation>
    <scope>NUCLEOTIDE SEQUENCE [LARGE SCALE GENOMIC DNA]</scope>
    <source>
        <strain evidence="2 3">N1Y132</strain>
    </source>
</reference>
<accession>A0ABS1HL89</accession>
<dbReference type="RefSeq" id="WP_200465666.1">
    <property type="nucleotide sequence ID" value="NZ_JAENRR010000034.1"/>
</dbReference>
<sequence length="135" mass="15021">MKTILNPLFLLVSIASIGFLTACEDDETTAKPVIVLHELGIDNSHEAHIGGDLHIDAEIVAEGKIAKIVIELHSESSDNEIEVEFVDGYEGLKNAEFHEHVEIPETFMTGEYHFHLVVTDMEGNQAIMEEHVDIE</sequence>
<keyword evidence="3" id="KW-1185">Reference proteome</keyword>
<dbReference type="Pfam" id="PF15418">
    <property type="entry name" value="DUF4625"/>
    <property type="match status" value="1"/>
</dbReference>
<keyword evidence="1" id="KW-0732">Signal</keyword>
<dbReference type="Proteomes" id="UP000605676">
    <property type="component" value="Unassembled WGS sequence"/>
</dbReference>
<dbReference type="InterPro" id="IPR027829">
    <property type="entry name" value="DUF4625"/>
</dbReference>
<dbReference type="EMBL" id="JAENRR010000034">
    <property type="protein sequence ID" value="MBK3518439.1"/>
    <property type="molecule type" value="Genomic_DNA"/>
</dbReference>
<dbReference type="PROSITE" id="PS51257">
    <property type="entry name" value="PROKAR_LIPOPROTEIN"/>
    <property type="match status" value="1"/>
</dbReference>
<protein>
    <submittedName>
        <fullName evidence="2">DUF4625 domain-containing protein</fullName>
    </submittedName>
</protein>
<feature type="signal peptide" evidence="1">
    <location>
        <begin position="1"/>
        <end position="22"/>
    </location>
</feature>
<name>A0ABS1HL89_9BACT</name>